<dbReference type="PANTHER" id="PTHR22930">
    <property type="match status" value="1"/>
</dbReference>
<feature type="region of interest" description="Disordered" evidence="8">
    <location>
        <begin position="185"/>
        <end position="249"/>
    </location>
</feature>
<dbReference type="EMBL" id="AC092172">
    <property type="protein sequence ID" value="AAM18154.1"/>
    <property type="molecule type" value="Genomic_DNA"/>
</dbReference>
<keyword evidence="6" id="KW-0378">Hydrolase</keyword>
<proteinExistence type="inferred from homology"/>
<name>Q7G432_ORYSJ</name>
<dbReference type="GO" id="GO:0016787">
    <property type="term" value="F:hydrolase activity"/>
    <property type="evidence" value="ECO:0007669"/>
    <property type="project" value="UniProtKB-KW"/>
</dbReference>
<feature type="region of interest" description="Disordered" evidence="8">
    <location>
        <begin position="79"/>
        <end position="103"/>
    </location>
</feature>
<dbReference type="GO" id="GO:0005634">
    <property type="term" value="C:nucleus"/>
    <property type="evidence" value="ECO:0007669"/>
    <property type="project" value="UniProtKB-SubCell"/>
</dbReference>
<protein>
    <submittedName>
        <fullName evidence="11">En/Spm-like transposon protein</fullName>
    </submittedName>
    <submittedName>
        <fullName evidence="10">Transposon protein, putative, CACTA, En/Spm sub-class</fullName>
    </submittedName>
</protein>
<feature type="region of interest" description="Disordered" evidence="8">
    <location>
        <begin position="1"/>
        <end position="26"/>
    </location>
</feature>
<dbReference type="PANTHER" id="PTHR22930:SF280">
    <property type="entry name" value="OS11G0202600 PROTEIN"/>
    <property type="match status" value="1"/>
</dbReference>
<organism evidence="10 12">
    <name type="scientific">Oryza sativa subsp. japonica</name>
    <name type="common">Rice</name>
    <dbReference type="NCBI Taxonomy" id="39947"/>
    <lineage>
        <taxon>Eukaryota</taxon>
        <taxon>Viridiplantae</taxon>
        <taxon>Streptophyta</taxon>
        <taxon>Embryophyta</taxon>
        <taxon>Tracheophyta</taxon>
        <taxon>Spermatophyta</taxon>
        <taxon>Magnoliopsida</taxon>
        <taxon>Liliopsida</taxon>
        <taxon>Poales</taxon>
        <taxon>Poaceae</taxon>
        <taxon>BOP clade</taxon>
        <taxon>Oryzoideae</taxon>
        <taxon>Oryzeae</taxon>
        <taxon>Oryzinae</taxon>
        <taxon>Oryza</taxon>
        <taxon>Oryza sativa</taxon>
    </lineage>
</organism>
<reference evidence="10" key="3">
    <citation type="submission" date="2005-04" db="EMBL/GenBank/DDBJ databases">
        <authorList>
            <person name="Buell R."/>
        </authorList>
    </citation>
    <scope>NUCLEOTIDE SEQUENCE</scope>
</reference>
<evidence type="ECO:0000313" key="12">
    <source>
        <dbReference type="Proteomes" id="UP000000763"/>
    </source>
</evidence>
<evidence type="ECO:0000256" key="6">
    <source>
        <dbReference type="ARBA" id="ARBA00022801"/>
    </source>
</evidence>
<evidence type="ECO:0000256" key="1">
    <source>
        <dbReference type="ARBA" id="ARBA00001968"/>
    </source>
</evidence>
<comment type="subcellular location">
    <subcellularLocation>
        <location evidence="2">Nucleus</location>
    </subcellularLocation>
</comment>
<dbReference type="Pfam" id="PF13359">
    <property type="entry name" value="DDE_Tnp_4"/>
    <property type="match status" value="1"/>
</dbReference>
<accession>Q7G432</accession>
<reference evidence="10" key="4">
    <citation type="submission" date="2006-11" db="EMBL/GenBank/DDBJ databases">
        <title>.</title>
        <authorList>
            <person name="Buell C."/>
            <person name="Yuan Q."/>
            <person name="Ouyang S."/>
            <person name="Liu J."/>
            <person name="Wang A."/>
            <person name="Maiti R."/>
            <person name="Lin H."/>
            <person name="Zhu W."/>
            <person name="Hamilton J."/>
            <person name="Jones K."/>
            <person name="Tallon L."/>
            <person name="Feldblyum T."/>
            <person name="Tsitrin T."/>
            <person name="Bera J."/>
            <person name="Kim M."/>
            <person name="Jin S."/>
            <person name="Fadrosh D."/>
            <person name="Vuong H."/>
            <person name="Overton II L."/>
            <person name="Reardon M."/>
            <person name="Weaver B."/>
            <person name="Johri S."/>
            <person name="Lewis M."/>
            <person name="Utterback T."/>
            <person name="Van Aken S."/>
            <person name="Wortman J."/>
            <person name="Haas B."/>
            <person name="Koo H."/>
            <person name="Zismann V."/>
            <person name="Hsiao J."/>
            <person name="Iobst S."/>
            <person name="de Vazeilles A."/>
            <person name="White O."/>
            <person name="Salzberg S."/>
            <person name="Fraser C."/>
        </authorList>
    </citation>
    <scope>NUCLEOTIDE SEQUENCE</scope>
</reference>
<feature type="domain" description="DDE Tnp4" evidence="9">
    <location>
        <begin position="439"/>
        <end position="540"/>
    </location>
</feature>
<evidence type="ECO:0000259" key="9">
    <source>
        <dbReference type="Pfam" id="PF13359"/>
    </source>
</evidence>
<dbReference type="Proteomes" id="UP000000763">
    <property type="component" value="Chromosome 10"/>
</dbReference>
<comment type="similarity">
    <text evidence="3">Belongs to the HARBI1 family.</text>
</comment>
<reference evidence="11" key="1">
    <citation type="submission" date="2002-04" db="EMBL/GenBank/DDBJ databases">
        <title>Rice Genomic Sequence.</title>
        <authorList>
            <person name="Wing R.A."/>
            <person name="Yu Y."/>
            <person name="Soderlund C."/>
            <person name="Chen M."/>
            <person name="Kim H.-R."/>
            <person name="Rambo T."/>
            <person name="Saski C."/>
            <person name="Henry D."/>
            <person name="Oates R."/>
            <person name="Simmons J."/>
        </authorList>
    </citation>
    <scope>NUCLEOTIDE SEQUENCE</scope>
</reference>
<reference evidence="12" key="2">
    <citation type="journal article" date="2005" name="Nature">
        <title>The map-based sequence of the rice genome.</title>
        <authorList>
            <consortium name="International rice genome sequencing project (IRGSP)"/>
            <person name="Matsumoto T."/>
            <person name="Wu J."/>
            <person name="Kanamori H."/>
            <person name="Katayose Y."/>
            <person name="Fujisawa M."/>
            <person name="Namiki N."/>
            <person name="Mizuno H."/>
            <person name="Yamamoto K."/>
            <person name="Antonio B.A."/>
            <person name="Baba T."/>
            <person name="Sakata K."/>
            <person name="Nagamura Y."/>
            <person name="Aoki H."/>
            <person name="Arikawa K."/>
            <person name="Arita K."/>
            <person name="Bito T."/>
            <person name="Chiden Y."/>
            <person name="Fujitsuka N."/>
            <person name="Fukunaka R."/>
            <person name="Hamada M."/>
            <person name="Harada C."/>
            <person name="Hayashi A."/>
            <person name="Hijishita S."/>
            <person name="Honda M."/>
            <person name="Hosokawa S."/>
            <person name="Ichikawa Y."/>
            <person name="Idonuma A."/>
            <person name="Iijima M."/>
            <person name="Ikeda M."/>
            <person name="Ikeno M."/>
            <person name="Ito K."/>
            <person name="Ito S."/>
            <person name="Ito T."/>
            <person name="Ito Y."/>
            <person name="Ito Y."/>
            <person name="Iwabuchi A."/>
            <person name="Kamiya K."/>
            <person name="Karasawa W."/>
            <person name="Kurita K."/>
            <person name="Katagiri S."/>
            <person name="Kikuta A."/>
            <person name="Kobayashi H."/>
            <person name="Kobayashi N."/>
            <person name="Machita K."/>
            <person name="Maehara T."/>
            <person name="Masukawa M."/>
            <person name="Mizubayashi T."/>
            <person name="Mukai Y."/>
            <person name="Nagasaki H."/>
            <person name="Nagata Y."/>
            <person name="Naito S."/>
            <person name="Nakashima M."/>
            <person name="Nakama Y."/>
            <person name="Nakamichi Y."/>
            <person name="Nakamura M."/>
            <person name="Meguro A."/>
            <person name="Negishi M."/>
            <person name="Ohta I."/>
            <person name="Ohta T."/>
            <person name="Okamoto M."/>
            <person name="Ono N."/>
            <person name="Saji S."/>
            <person name="Sakaguchi M."/>
            <person name="Sakai K."/>
            <person name="Shibata M."/>
            <person name="Shimokawa T."/>
            <person name="Song J."/>
            <person name="Takazaki Y."/>
            <person name="Terasawa K."/>
            <person name="Tsugane M."/>
            <person name="Tsuji K."/>
            <person name="Ueda S."/>
            <person name="Waki K."/>
            <person name="Yamagata H."/>
            <person name="Yamamoto M."/>
            <person name="Yamamoto S."/>
            <person name="Yamane H."/>
            <person name="Yoshiki S."/>
            <person name="Yoshihara R."/>
            <person name="Yukawa K."/>
            <person name="Zhong H."/>
            <person name="Yano M."/>
            <person name="Yuan Q."/>
            <person name="Ouyang S."/>
            <person name="Liu J."/>
            <person name="Jones K.M."/>
            <person name="Gansberger K."/>
            <person name="Moffat K."/>
            <person name="Hill J."/>
            <person name="Bera J."/>
            <person name="Fadrosh D."/>
            <person name="Jin S."/>
            <person name="Johri S."/>
            <person name="Kim M."/>
            <person name="Overton L."/>
            <person name="Reardon M."/>
            <person name="Tsitrin T."/>
            <person name="Vuong H."/>
            <person name="Weaver B."/>
            <person name="Ciecko A."/>
            <person name="Tallon L."/>
            <person name="Jackson J."/>
            <person name="Pai G."/>
            <person name="Aken S.V."/>
            <person name="Utterback T."/>
            <person name="Reidmuller S."/>
            <person name="Feldblyum T."/>
            <person name="Hsiao J."/>
            <person name="Zismann V."/>
            <person name="Iobst S."/>
            <person name="de Vazeille A.R."/>
            <person name="Buell C.R."/>
            <person name="Ying K."/>
            <person name="Li Y."/>
            <person name="Lu T."/>
            <person name="Huang Y."/>
            <person name="Zhao Q."/>
            <person name="Feng Q."/>
            <person name="Zhang L."/>
            <person name="Zhu J."/>
            <person name="Weng Q."/>
            <person name="Mu J."/>
            <person name="Lu Y."/>
            <person name="Fan D."/>
            <person name="Liu Y."/>
            <person name="Guan J."/>
            <person name="Zhang Y."/>
            <person name="Yu S."/>
            <person name="Liu X."/>
            <person name="Zhang Y."/>
            <person name="Hong G."/>
            <person name="Han B."/>
            <person name="Choisne N."/>
            <person name="Demange N."/>
            <person name="Orjeda G."/>
            <person name="Samain S."/>
            <person name="Cattolico L."/>
            <person name="Pelletier E."/>
            <person name="Couloux A."/>
            <person name="Segurens B."/>
            <person name="Wincker P."/>
            <person name="D'Hont A."/>
            <person name="Scarpelli C."/>
            <person name="Weissenbach J."/>
            <person name="Salanoubat M."/>
            <person name="Quetier F."/>
            <person name="Yu Y."/>
            <person name="Kim H.R."/>
            <person name="Rambo T."/>
            <person name="Currie J."/>
            <person name="Collura K."/>
            <person name="Luo M."/>
            <person name="Yang T."/>
            <person name="Ammiraju J.S.S."/>
            <person name="Engler F."/>
            <person name="Soderlund C."/>
            <person name="Wing R.A."/>
            <person name="Palmer L.E."/>
            <person name="de la Bastide M."/>
            <person name="Spiegel L."/>
            <person name="Nascimento L."/>
            <person name="Zutavern T."/>
            <person name="O'Shaughnessy A."/>
            <person name="Dike S."/>
            <person name="Dedhia N."/>
            <person name="Preston R."/>
            <person name="Balija V."/>
            <person name="McCombie W.R."/>
            <person name="Chow T."/>
            <person name="Chen H."/>
            <person name="Chung M."/>
            <person name="Chen C."/>
            <person name="Shaw J."/>
            <person name="Wu H."/>
            <person name="Hsiao K."/>
            <person name="Chao Y."/>
            <person name="Chu M."/>
            <person name="Cheng C."/>
            <person name="Hour A."/>
            <person name="Lee P."/>
            <person name="Lin S."/>
            <person name="Lin Y."/>
            <person name="Liou J."/>
            <person name="Liu S."/>
            <person name="Hsing Y."/>
            <person name="Raghuvanshi S."/>
            <person name="Mohanty A."/>
            <person name="Bharti A.K."/>
            <person name="Gaur A."/>
            <person name="Gupta V."/>
            <person name="Kumar D."/>
            <person name="Ravi V."/>
            <person name="Vij S."/>
            <person name="Kapur A."/>
            <person name="Khurana P."/>
            <person name="Khurana P."/>
            <person name="Khurana J.P."/>
            <person name="Tyagi A.K."/>
            <person name="Gaikwad K."/>
            <person name="Singh A."/>
            <person name="Dalal V."/>
            <person name="Srivastava S."/>
            <person name="Dixit A."/>
            <person name="Pal A.K."/>
            <person name="Ghazi I.A."/>
            <person name="Yadav M."/>
            <person name="Pandit A."/>
            <person name="Bhargava A."/>
            <person name="Sureshbabu K."/>
            <person name="Batra K."/>
            <person name="Sharma T.R."/>
            <person name="Mohapatra T."/>
            <person name="Singh N.K."/>
            <person name="Messing J."/>
            <person name="Nelson A.B."/>
            <person name="Fuks G."/>
            <person name="Kavchok S."/>
            <person name="Keizer G."/>
            <person name="Linton E."/>
            <person name="Llaca V."/>
            <person name="Song R."/>
            <person name="Tanyolac B."/>
            <person name="Young S."/>
            <person name="Ho-Il K."/>
            <person name="Hahn J.H."/>
            <person name="Sangsakoo G."/>
            <person name="Vanavichit A."/>
            <person name="de Mattos Luiz.A.T."/>
            <person name="Zimmer P.D."/>
            <person name="Malone G."/>
            <person name="Dellagostin O."/>
            <person name="de Oliveira A.C."/>
            <person name="Bevan M."/>
            <person name="Bancroft I."/>
            <person name="Minx P."/>
            <person name="Cordum H."/>
            <person name="Wilson R."/>
            <person name="Cheng Z."/>
            <person name="Jin W."/>
            <person name="Jiang J."/>
            <person name="Leong S.A."/>
            <person name="Iwama H."/>
            <person name="Gojobori T."/>
            <person name="Itoh T."/>
            <person name="Niimura Y."/>
            <person name="Fujii Y."/>
            <person name="Habara T."/>
            <person name="Sakai H."/>
            <person name="Sato Y."/>
            <person name="Wilson G."/>
            <person name="Kumar K."/>
            <person name="McCouch S."/>
            <person name="Juretic N."/>
            <person name="Hoen D."/>
            <person name="Wright S."/>
            <person name="Bruskiewich R."/>
            <person name="Bureau T."/>
            <person name="Miyao A."/>
            <person name="Hirochika H."/>
            <person name="Nishikawa T."/>
            <person name="Kadowaki K."/>
            <person name="Sugiura M."/>
            <person name="Burr B."/>
            <person name="Sasaki T."/>
        </authorList>
    </citation>
    <scope>NUCLEOTIDE SEQUENCE [LARGE SCALE GENOMIC DNA]</scope>
    <source>
        <strain evidence="12">cv. Nipponbare</strain>
    </source>
</reference>
<dbReference type="GO" id="GO:0046872">
    <property type="term" value="F:metal ion binding"/>
    <property type="evidence" value="ECO:0007669"/>
    <property type="project" value="UniProtKB-KW"/>
</dbReference>
<evidence type="ECO:0000256" key="4">
    <source>
        <dbReference type="ARBA" id="ARBA00022722"/>
    </source>
</evidence>
<feature type="compositionally biased region" description="Acidic residues" evidence="8">
    <location>
        <begin position="189"/>
        <end position="203"/>
    </location>
</feature>
<keyword evidence="5" id="KW-0479">Metal-binding</keyword>
<evidence type="ECO:0000256" key="2">
    <source>
        <dbReference type="ARBA" id="ARBA00004123"/>
    </source>
</evidence>
<keyword evidence="7" id="KW-0539">Nucleus</keyword>
<dbReference type="InterPro" id="IPR045249">
    <property type="entry name" value="HARBI1-like"/>
</dbReference>
<evidence type="ECO:0000313" key="11">
    <source>
        <dbReference type="EMBL" id="AAM18154.1"/>
    </source>
</evidence>
<dbReference type="InterPro" id="IPR027806">
    <property type="entry name" value="HARBI1_dom"/>
</dbReference>
<dbReference type="GO" id="GO:0004518">
    <property type="term" value="F:nuclease activity"/>
    <property type="evidence" value="ECO:0007669"/>
    <property type="project" value="UniProtKB-KW"/>
</dbReference>
<sequence length="563" mass="60930">MAGGNPHDFFSQSFNEAPAGHMDGSDYGFSQGSSGYGGSGADIHFGGGGSGGLNLNSQADAFPDFASYQQIIQPGSLGGMRGWVPPGSSSSEGRVRGHGTSMSHSGPPAFDFGVFGGGQRVGASSSQGTYVSEDDGNDEDEEDFGPDGQHMEKGDAKKFCHGNPEYLDFLIEMFQGVAVDGSTAYIPGFEDEDGEEGEEEAGDAGETARGERAVGDGYENSPMSTNNRKRGSSSCDVSTASSPGKKSKSPVVKLMKGLLNSFNSESDKSNTLITELVNSKKLKEQKKEEIVESLTHCQRLAVECGAAEDSVEYFCATQLFASNHNRDGEGSADEDICEEDSSDEEIDLIISILKKREMNRRRACMLADMIGAPQSVRQAQDRFVRSLRTVHSKFKAVLTALLKLAKDIIRPKDPLFTTVHKKLLSPQYTPYLDNCIGAIDGTHIQVVVPNSAAVQHRNRHKEKSQNVMFVCDFDMRFTFVLAGWPGSVHDMRVFNDAQTRFSAKFPKPPPGKFYLVDSGYPNRLGYLAPYKGITYHSKSTTKAHCQGEEGSTLITAILRVGMS</sequence>
<comment type="cofactor">
    <cofactor evidence="1">
        <name>a divalent metal cation</name>
        <dbReference type="ChEBI" id="CHEBI:60240"/>
    </cofactor>
</comment>
<evidence type="ECO:0000313" key="10">
    <source>
        <dbReference type="EMBL" id="AAL82673.1"/>
    </source>
</evidence>
<dbReference type="EMBL" id="AC092387">
    <property type="protein sequence ID" value="AAL82673.1"/>
    <property type="molecule type" value="Genomic_DNA"/>
</dbReference>
<feature type="compositionally biased region" description="Acidic residues" evidence="8">
    <location>
        <begin position="132"/>
        <end position="145"/>
    </location>
</feature>
<keyword evidence="4" id="KW-0540">Nuclease</keyword>
<evidence type="ECO:0000256" key="7">
    <source>
        <dbReference type="ARBA" id="ARBA00023242"/>
    </source>
</evidence>
<feature type="compositionally biased region" description="Polar residues" evidence="8">
    <location>
        <begin position="221"/>
        <end position="240"/>
    </location>
</feature>
<evidence type="ECO:0000256" key="3">
    <source>
        <dbReference type="ARBA" id="ARBA00006958"/>
    </source>
</evidence>
<evidence type="ECO:0000256" key="8">
    <source>
        <dbReference type="SAM" id="MobiDB-lite"/>
    </source>
</evidence>
<feature type="region of interest" description="Disordered" evidence="8">
    <location>
        <begin position="121"/>
        <end position="156"/>
    </location>
</feature>
<evidence type="ECO:0000256" key="5">
    <source>
        <dbReference type="ARBA" id="ARBA00022723"/>
    </source>
</evidence>
<dbReference type="AlphaFoldDB" id="Q7G432"/>
<reference evidence="12" key="5">
    <citation type="journal article" date="2008" name="Nucleic Acids Res.">
        <title>The rice annotation project database (RAP-DB): 2008 update.</title>
        <authorList>
            <consortium name="The rice annotation project (RAP)"/>
        </authorList>
    </citation>
    <scope>GENOME REANNOTATION</scope>
    <source>
        <strain evidence="12">cv. Nipponbare</strain>
    </source>
</reference>
<gene>
    <name evidence="10" type="ORF">OJ1004_F02.20</name>
    <name evidence="11" type="ORF">OSJNBa0014J14.14</name>
</gene>